<dbReference type="InterPro" id="IPR008979">
    <property type="entry name" value="Galactose-bd-like_sf"/>
</dbReference>
<dbReference type="InterPro" id="IPR005674">
    <property type="entry name" value="CocE/Ser_esterase"/>
</dbReference>
<dbReference type="STRING" id="471854.Dfer_2792"/>
<dbReference type="SUPFAM" id="SSF53474">
    <property type="entry name" value="alpha/beta-Hydrolases"/>
    <property type="match status" value="1"/>
</dbReference>
<organism evidence="4 5">
    <name type="scientific">Dyadobacter fermentans (strain ATCC 700827 / DSM 18053 / CIP 107007 / KCTC 52180 / NS114)</name>
    <dbReference type="NCBI Taxonomy" id="471854"/>
    <lineage>
        <taxon>Bacteria</taxon>
        <taxon>Pseudomonadati</taxon>
        <taxon>Bacteroidota</taxon>
        <taxon>Cytophagia</taxon>
        <taxon>Cytophagales</taxon>
        <taxon>Spirosomataceae</taxon>
        <taxon>Dyadobacter</taxon>
    </lineage>
</organism>
<name>C6W3N0_DYAFD</name>
<dbReference type="Pfam" id="PF02129">
    <property type="entry name" value="Peptidase_S15"/>
    <property type="match status" value="1"/>
</dbReference>
<dbReference type="EMBL" id="CP001619">
    <property type="protein sequence ID" value="ACT94007.1"/>
    <property type="molecule type" value="Genomic_DNA"/>
</dbReference>
<evidence type="ECO:0000256" key="2">
    <source>
        <dbReference type="SAM" id="SignalP"/>
    </source>
</evidence>
<dbReference type="SUPFAM" id="SSF49785">
    <property type="entry name" value="Galactose-binding domain-like"/>
    <property type="match status" value="1"/>
</dbReference>
<keyword evidence="1" id="KW-0378">Hydrolase</keyword>
<dbReference type="KEGG" id="dfe:Dfer_2792"/>
<dbReference type="SMART" id="SM00939">
    <property type="entry name" value="PepX_C"/>
    <property type="match status" value="1"/>
</dbReference>
<evidence type="ECO:0000259" key="3">
    <source>
        <dbReference type="SMART" id="SM00939"/>
    </source>
</evidence>
<dbReference type="AlphaFoldDB" id="C6W3N0"/>
<protein>
    <submittedName>
        <fullName evidence="4">Peptidase S15</fullName>
    </submittedName>
</protein>
<gene>
    <name evidence="4" type="ordered locus">Dfer_2792</name>
</gene>
<dbReference type="Pfam" id="PF08530">
    <property type="entry name" value="PepX_C"/>
    <property type="match status" value="1"/>
</dbReference>
<accession>C6W3N0</accession>
<dbReference type="GO" id="GO:0008239">
    <property type="term" value="F:dipeptidyl-peptidase activity"/>
    <property type="evidence" value="ECO:0007669"/>
    <property type="project" value="InterPro"/>
</dbReference>
<dbReference type="NCBIfam" id="TIGR00976">
    <property type="entry name" value="CocE_NonD"/>
    <property type="match status" value="1"/>
</dbReference>
<dbReference type="InterPro" id="IPR000383">
    <property type="entry name" value="Xaa-Pro-like_dom"/>
</dbReference>
<evidence type="ECO:0000313" key="5">
    <source>
        <dbReference type="Proteomes" id="UP000002011"/>
    </source>
</evidence>
<dbReference type="InterPro" id="IPR029058">
    <property type="entry name" value="AB_hydrolase_fold"/>
</dbReference>
<dbReference type="HOGENOM" id="CLU_015590_5_0_10"/>
<keyword evidence="5" id="KW-1185">Reference proteome</keyword>
<keyword evidence="2" id="KW-0732">Signal</keyword>
<feature type="chain" id="PRO_5002972432" evidence="2">
    <location>
        <begin position="38"/>
        <end position="641"/>
    </location>
</feature>
<proteinExistence type="predicted"/>
<reference evidence="4 5" key="1">
    <citation type="journal article" date="2009" name="Stand. Genomic Sci.">
        <title>Complete genome sequence of Dyadobacter fermentans type strain (NS114).</title>
        <authorList>
            <person name="Lang E."/>
            <person name="Lapidus A."/>
            <person name="Chertkov O."/>
            <person name="Brettin T."/>
            <person name="Detter J.C."/>
            <person name="Han C."/>
            <person name="Copeland A."/>
            <person name="Glavina Del Rio T."/>
            <person name="Nolan M."/>
            <person name="Chen F."/>
            <person name="Lucas S."/>
            <person name="Tice H."/>
            <person name="Cheng J.F."/>
            <person name="Land M."/>
            <person name="Hauser L."/>
            <person name="Chang Y.J."/>
            <person name="Jeffries C.D."/>
            <person name="Kopitz M."/>
            <person name="Bruce D."/>
            <person name="Goodwin L."/>
            <person name="Pitluck S."/>
            <person name="Ovchinnikova G."/>
            <person name="Pati A."/>
            <person name="Ivanova N."/>
            <person name="Mavrommatis K."/>
            <person name="Chen A."/>
            <person name="Palaniappan K."/>
            <person name="Chain P."/>
            <person name="Bristow J."/>
            <person name="Eisen J.A."/>
            <person name="Markowitz V."/>
            <person name="Hugenholtz P."/>
            <person name="Goker M."/>
            <person name="Rohde M."/>
            <person name="Kyrpides N.C."/>
            <person name="Klenk H.P."/>
        </authorList>
    </citation>
    <scope>NUCLEOTIDE SEQUENCE [LARGE SCALE GENOMIC DNA]</scope>
    <source>
        <strain evidence="5">ATCC 700827 / DSM 18053 / CIP 107007 / KCTC 52180 / NS114</strain>
    </source>
</reference>
<evidence type="ECO:0000313" key="4">
    <source>
        <dbReference type="EMBL" id="ACT94007.1"/>
    </source>
</evidence>
<dbReference type="Gene3D" id="2.60.120.260">
    <property type="entry name" value="Galactose-binding domain-like"/>
    <property type="match status" value="1"/>
</dbReference>
<dbReference type="eggNOG" id="COG2936">
    <property type="taxonomic scope" value="Bacteria"/>
</dbReference>
<dbReference type="Proteomes" id="UP000002011">
    <property type="component" value="Chromosome"/>
</dbReference>
<sequence>MYAFLRIFEFTYPNKTKVMKRNVLLCLLCLLHWAVIAQNPAPDTSWIKANYIKTEQYITMRDGVRLFTAIYTPRDNSQTYPIIMQRTPYSVRPYGEGNYRRSLGPNVHLMREKYIFVYQDARGRYKSEGTFREMTPAIPNKKSSKDVDESSDTHETVEWLLKNTRNNGKVGQWGISFPGYYSSAGLPDAHPAMKAVSPQAPMSDEFIGDDCYHNGAFFLMDNFGFYSGFDGLKSKDGTNYQSHFSVEYKDAYKYFLELGALKKTNAAPYFADPNSIWRQTTAHPVYDEFWQSRNIKRHLKNIKPAVLVVGGWFDAEDLYGALKTYAAIEKQSPGNNNRLVMGPWTHGGWAAPAWKGFARYQFGADVNKYYQEEIETKFFNHYLKGKGTFEQPEVTVFETGSNEWKHYDVWPPANSKPTPYYFGPNGKLAVEKPTPSTSLTNYESDPANPVPYTSVTSGHRNNEYMAEDQRFASQRPDVLSFQTDSLSEDLTLTGEIVADLMVSMTGSDADFIVKVIDVWPAGSSVTAVKEGEKAVDMSGYQQMVRAEVLRGKFRNNFSKPEPFAKGKIEQVTVKLNEVAHTFKKGHRVMVQIQSSWFPLVDRNPQKFMNIFEASESDFQKSEISIHHNADNPSRITLPVLR</sequence>
<evidence type="ECO:0000256" key="1">
    <source>
        <dbReference type="ARBA" id="ARBA00022801"/>
    </source>
</evidence>
<feature type="domain" description="Xaa-Pro dipeptidyl-peptidase C-terminal" evidence="3">
    <location>
        <begin position="376"/>
        <end position="636"/>
    </location>
</feature>
<feature type="signal peptide" evidence="2">
    <location>
        <begin position="1"/>
        <end position="37"/>
    </location>
</feature>
<dbReference type="InterPro" id="IPR013736">
    <property type="entry name" value="Xaa-Pro_dipept_C"/>
</dbReference>
<dbReference type="Gene3D" id="3.40.50.1820">
    <property type="entry name" value="alpha/beta hydrolase"/>
    <property type="match status" value="1"/>
</dbReference>
<dbReference type="Gene3D" id="1.10.3020.10">
    <property type="entry name" value="alpha-amino acid ester hydrolase ( Helical cap domain)"/>
    <property type="match status" value="1"/>
</dbReference>